<dbReference type="PANTHER" id="PTHR47926">
    <property type="entry name" value="PENTATRICOPEPTIDE REPEAT-CONTAINING PROTEIN"/>
    <property type="match status" value="1"/>
</dbReference>
<dbReference type="InterPro" id="IPR046848">
    <property type="entry name" value="E_motif"/>
</dbReference>
<dbReference type="InterPro" id="IPR011990">
    <property type="entry name" value="TPR-like_helical_dom_sf"/>
</dbReference>
<dbReference type="OrthoDB" id="750109at2759"/>
<evidence type="ECO:0000256" key="1">
    <source>
        <dbReference type="ARBA" id="ARBA00006643"/>
    </source>
</evidence>
<dbReference type="EMBL" id="VAHF01000001">
    <property type="protein sequence ID" value="TXG74100.1"/>
    <property type="molecule type" value="Genomic_DNA"/>
</dbReference>
<comment type="caution">
    <text evidence="6">The sequence shown here is derived from an EMBL/GenBank/DDBJ whole genome shotgun (WGS) entry which is preliminary data.</text>
</comment>
<name>A0A5C7IXY7_9ROSI</name>
<dbReference type="Pfam" id="PF01535">
    <property type="entry name" value="PPR"/>
    <property type="match status" value="3"/>
</dbReference>
<keyword evidence="7" id="KW-1185">Reference proteome</keyword>
<dbReference type="GO" id="GO:0003723">
    <property type="term" value="F:RNA binding"/>
    <property type="evidence" value="ECO:0007669"/>
    <property type="project" value="InterPro"/>
</dbReference>
<dbReference type="Gene3D" id="1.25.40.10">
    <property type="entry name" value="Tetratricopeptide repeat domain"/>
    <property type="match status" value="4"/>
</dbReference>
<reference evidence="7" key="1">
    <citation type="journal article" date="2019" name="Gigascience">
        <title>De novo genome assembly of the endangered Acer yangbiense, a plant species with extremely small populations endemic to Yunnan Province, China.</title>
        <authorList>
            <person name="Yang J."/>
            <person name="Wariss H.M."/>
            <person name="Tao L."/>
            <person name="Zhang R."/>
            <person name="Yun Q."/>
            <person name="Hollingsworth P."/>
            <person name="Dao Z."/>
            <person name="Luo G."/>
            <person name="Guo H."/>
            <person name="Ma Y."/>
            <person name="Sun W."/>
        </authorList>
    </citation>
    <scope>NUCLEOTIDE SEQUENCE [LARGE SCALE GENOMIC DNA]</scope>
    <source>
        <strain evidence="7">cv. Malutang</strain>
    </source>
</reference>
<evidence type="ECO:0000256" key="3">
    <source>
        <dbReference type="ARBA" id="ARBA00061659"/>
    </source>
</evidence>
<accession>A0A5C7IXY7</accession>
<keyword evidence="2" id="KW-0677">Repeat</keyword>
<dbReference type="AlphaFoldDB" id="A0A5C7IXY7"/>
<comment type="similarity">
    <text evidence="1">Belongs to the PPR family. PCMP-H subfamily.</text>
</comment>
<evidence type="ECO:0000313" key="6">
    <source>
        <dbReference type="EMBL" id="TXG74100.1"/>
    </source>
</evidence>
<dbReference type="InterPro" id="IPR002885">
    <property type="entry name" value="PPR_rpt"/>
</dbReference>
<comment type="similarity">
    <text evidence="3">Belongs to the PPR family. PCMP-E subfamily.</text>
</comment>
<dbReference type="Pfam" id="PF20431">
    <property type="entry name" value="E_motif"/>
    <property type="match status" value="1"/>
</dbReference>
<organism evidence="6 7">
    <name type="scientific">Acer yangbiense</name>
    <dbReference type="NCBI Taxonomy" id="1000413"/>
    <lineage>
        <taxon>Eukaryota</taxon>
        <taxon>Viridiplantae</taxon>
        <taxon>Streptophyta</taxon>
        <taxon>Embryophyta</taxon>
        <taxon>Tracheophyta</taxon>
        <taxon>Spermatophyta</taxon>
        <taxon>Magnoliopsida</taxon>
        <taxon>eudicotyledons</taxon>
        <taxon>Gunneridae</taxon>
        <taxon>Pentapetalae</taxon>
        <taxon>rosids</taxon>
        <taxon>malvids</taxon>
        <taxon>Sapindales</taxon>
        <taxon>Sapindaceae</taxon>
        <taxon>Hippocastanoideae</taxon>
        <taxon>Acereae</taxon>
        <taxon>Acer</taxon>
    </lineage>
</organism>
<evidence type="ECO:0000259" key="5">
    <source>
        <dbReference type="Pfam" id="PF14432"/>
    </source>
</evidence>
<dbReference type="InterPro" id="IPR046960">
    <property type="entry name" value="PPR_At4g14850-like_plant"/>
</dbReference>
<proteinExistence type="inferred from homology"/>
<gene>
    <name evidence="6" type="ORF">EZV62_002679</name>
</gene>
<dbReference type="SUPFAM" id="SSF48452">
    <property type="entry name" value="TPR-like"/>
    <property type="match status" value="1"/>
</dbReference>
<dbReference type="GO" id="GO:0008270">
    <property type="term" value="F:zinc ion binding"/>
    <property type="evidence" value="ECO:0007669"/>
    <property type="project" value="InterPro"/>
</dbReference>
<dbReference type="FunFam" id="1.25.40.10:FF:000031">
    <property type="entry name" value="Pentatricopeptide repeat-containing protein mitochondrial"/>
    <property type="match status" value="1"/>
</dbReference>
<dbReference type="PANTHER" id="PTHR47926:SF342">
    <property type="entry name" value="TETRATRICOPEPTIDE-LIKE HELICAL DOMAIN-CONTAINING PROTEIN-RELATED"/>
    <property type="match status" value="1"/>
</dbReference>
<dbReference type="Pfam" id="PF13041">
    <property type="entry name" value="PPR_2"/>
    <property type="match status" value="4"/>
</dbReference>
<dbReference type="PROSITE" id="PS51375">
    <property type="entry name" value="PPR"/>
    <property type="match status" value="3"/>
</dbReference>
<feature type="repeat" description="PPR" evidence="4">
    <location>
        <begin position="482"/>
        <end position="516"/>
    </location>
</feature>
<dbReference type="FunFam" id="1.25.40.10:FF:000280">
    <property type="entry name" value="Pentatricopeptide repeat-containing protein"/>
    <property type="match status" value="1"/>
</dbReference>
<dbReference type="NCBIfam" id="TIGR00756">
    <property type="entry name" value="PPR"/>
    <property type="match status" value="4"/>
</dbReference>
<evidence type="ECO:0000256" key="4">
    <source>
        <dbReference type="PROSITE-ProRule" id="PRU00708"/>
    </source>
</evidence>
<feature type="domain" description="DYW" evidence="5">
    <location>
        <begin position="703"/>
        <end position="779"/>
    </location>
</feature>
<dbReference type="InterPro" id="IPR032867">
    <property type="entry name" value="DYW_dom"/>
</dbReference>
<dbReference type="Pfam" id="PF14432">
    <property type="entry name" value="DYW_deaminase"/>
    <property type="match status" value="1"/>
</dbReference>
<dbReference type="FunFam" id="1.25.40.10:FF:000344">
    <property type="entry name" value="Pentatricopeptide repeat-containing protein"/>
    <property type="match status" value="1"/>
</dbReference>
<evidence type="ECO:0000256" key="2">
    <source>
        <dbReference type="ARBA" id="ARBA00022737"/>
    </source>
</evidence>
<feature type="repeat" description="PPR" evidence="4">
    <location>
        <begin position="178"/>
        <end position="212"/>
    </location>
</feature>
<evidence type="ECO:0000313" key="7">
    <source>
        <dbReference type="Proteomes" id="UP000323000"/>
    </source>
</evidence>
<dbReference type="Proteomes" id="UP000323000">
    <property type="component" value="Chromosome 1"/>
</dbReference>
<dbReference type="GO" id="GO:0009451">
    <property type="term" value="P:RNA modification"/>
    <property type="evidence" value="ECO:0007669"/>
    <property type="project" value="InterPro"/>
</dbReference>
<sequence>MASPSKLCLNTSFSISFPSTSSVKDPFKLKNFSLPLTSMASEPIPSKVVCTLFDRSPKRISVSTTDPNFTGYVNDVEKGVVKNGFFTSNDDCIDVYTNNVPVTFGSSGRLLDRRFVIGVLKFCSNERCLELGRRYHALIIKSGVNVDQFVGTSLVDMYAKCGDMGSAIRLVIQMPCLDVATCNCLISGYVKNRLFDEAFSFFMKFDGMGIRPNHYTYTIMLAVCSSLSAIDEGKQLHAQIVKMQYLSETAVGNALVTMYSKCGMMEDAESLFNSLVKRNVVSWSAIINGFKHHRDFEKALRLVCLMREDGIDPNEYTFSIALSSCASMKNLDIGRMFHAQVLKKGMALGDFVGTTIVDMYSGLGEAGDAEKQLKEMGKSASSASWNAHIAGFVHNEKAEEAIEAFVDMVKTDKACDEFTYSIILKACSSLPSLATCEQIHSRMIKSKFESNMHVGSSLIEAYNKCGSVEDAERVFSQKSSADVVSWNSMIKAYSQNGQPTKALALFQKMVEEGIRPTNSTFLAALSACSHSGLVQEGQKLFESMVRDYNILPEETHYSCMVDLLGRAGQLENALDFIKNLPIKPTAPIWRPLLAACRCHNNLQMAEFIAKQILELDPNDATVYVTLSNMYIEVGQCTDAEKKRKLMTVKDVAKEPGCSWIEMNNKIYRFFSHDKSCPEMPIVYQKLKQVMKQIESKGYTLNAKEDNVALYHSEKLAVCFGLISLTAGKRIRVFKNLRVCPDCHSFMNYLSTIVDKEIVLRDNYRFHHFKQGCCSCGDFW</sequence>
<feature type="repeat" description="PPR" evidence="4">
    <location>
        <begin position="279"/>
        <end position="313"/>
    </location>
</feature>
<protein>
    <recommendedName>
        <fullName evidence="5">DYW domain-containing protein</fullName>
    </recommendedName>
</protein>